<keyword evidence="3" id="KW-1185">Reference proteome</keyword>
<dbReference type="Gene3D" id="3.30.420.10">
    <property type="entry name" value="Ribonuclease H-like superfamily/Ribonuclease H"/>
    <property type="match status" value="1"/>
</dbReference>
<dbReference type="NCBIfam" id="NF033516">
    <property type="entry name" value="transpos_IS3"/>
    <property type="match status" value="1"/>
</dbReference>
<dbReference type="PROSITE" id="PS50994">
    <property type="entry name" value="INTEGRASE"/>
    <property type="match status" value="1"/>
</dbReference>
<reference evidence="2" key="1">
    <citation type="submission" date="2022-10" db="EMBL/GenBank/DDBJ databases">
        <authorList>
            <person name="Yu W.X."/>
        </authorList>
    </citation>
    <scope>NUCLEOTIDE SEQUENCE</scope>
    <source>
        <strain evidence="2">AAT</strain>
    </source>
</reference>
<dbReference type="GO" id="GO:0003676">
    <property type="term" value="F:nucleic acid binding"/>
    <property type="evidence" value="ECO:0007669"/>
    <property type="project" value="InterPro"/>
</dbReference>
<gene>
    <name evidence="2" type="ORF">OM075_10490</name>
</gene>
<feature type="domain" description="Integrase catalytic" evidence="1">
    <location>
        <begin position="111"/>
        <end position="277"/>
    </location>
</feature>
<evidence type="ECO:0000313" key="2">
    <source>
        <dbReference type="EMBL" id="MCW3786897.1"/>
    </source>
</evidence>
<dbReference type="InterPro" id="IPR048020">
    <property type="entry name" value="Transpos_IS3"/>
</dbReference>
<sequence>MGLAKLCGWFGITRQAYYQNTWKASDISIEESLILDEVHKIRRNHTRMGTRKLYAKLQPFMQEHGIKMGRDALFDLLSANNLLVRNRKRKVTTTNSFHWLRKYPNLIRDFVPVAPNQLWVSDITYWKIKSGHVYISFVTDVFSHKIVGYHVAETLESVETIKALKMALSDIYSDPASCFELIHHSDRGVQYCQHNYVKLLKDNKVKISMTENGDPLENAVAERINGIMKDEYLLDKTVKDIKQAKRVLKEVVSLYNEDRPHNSIENHVPNYVHESKLVTKKLWNNYYKRRDVIETVDC</sequence>
<dbReference type="PANTHER" id="PTHR46889">
    <property type="entry name" value="TRANSPOSASE INSF FOR INSERTION SEQUENCE IS3B-RELATED"/>
    <property type="match status" value="1"/>
</dbReference>
<evidence type="ECO:0000259" key="1">
    <source>
        <dbReference type="PROSITE" id="PS50994"/>
    </source>
</evidence>
<dbReference type="Proteomes" id="UP001209229">
    <property type="component" value="Unassembled WGS sequence"/>
</dbReference>
<dbReference type="EMBL" id="JAPDPJ010000020">
    <property type="protein sequence ID" value="MCW3786897.1"/>
    <property type="molecule type" value="Genomic_DNA"/>
</dbReference>
<dbReference type="InterPro" id="IPR012337">
    <property type="entry name" value="RNaseH-like_sf"/>
</dbReference>
<comment type="caution">
    <text evidence="2">The sequence shown here is derived from an EMBL/GenBank/DDBJ whole genome shotgun (WGS) entry which is preliminary data.</text>
</comment>
<evidence type="ECO:0000313" key="3">
    <source>
        <dbReference type="Proteomes" id="UP001209229"/>
    </source>
</evidence>
<dbReference type="InterPro" id="IPR050900">
    <property type="entry name" value="Transposase_IS3/IS150/IS904"/>
</dbReference>
<dbReference type="GO" id="GO:0015074">
    <property type="term" value="P:DNA integration"/>
    <property type="evidence" value="ECO:0007669"/>
    <property type="project" value="InterPro"/>
</dbReference>
<protein>
    <submittedName>
        <fullName evidence="2">IS3 family transposase</fullName>
    </submittedName>
</protein>
<dbReference type="Pfam" id="PF00665">
    <property type="entry name" value="rve"/>
    <property type="match status" value="1"/>
</dbReference>
<dbReference type="AlphaFoldDB" id="A0AAE3M4W9"/>
<organism evidence="2 3">
    <name type="scientific">Plebeiibacterium sediminum</name>
    <dbReference type="NCBI Taxonomy" id="2992112"/>
    <lineage>
        <taxon>Bacteria</taxon>
        <taxon>Pseudomonadati</taxon>
        <taxon>Bacteroidota</taxon>
        <taxon>Bacteroidia</taxon>
        <taxon>Marinilabiliales</taxon>
        <taxon>Marinilabiliaceae</taxon>
        <taxon>Plebeiibacterium</taxon>
    </lineage>
</organism>
<name>A0AAE3M4W9_9BACT</name>
<proteinExistence type="predicted"/>
<accession>A0AAE3M4W9</accession>
<dbReference type="InterPro" id="IPR036397">
    <property type="entry name" value="RNaseH_sf"/>
</dbReference>
<dbReference type="SUPFAM" id="SSF53098">
    <property type="entry name" value="Ribonuclease H-like"/>
    <property type="match status" value="1"/>
</dbReference>
<dbReference type="InterPro" id="IPR001584">
    <property type="entry name" value="Integrase_cat-core"/>
</dbReference>
<dbReference type="PANTHER" id="PTHR46889:SF5">
    <property type="entry name" value="INTEGRASE PROTEIN"/>
    <property type="match status" value="1"/>
</dbReference>